<dbReference type="GO" id="GO:0005096">
    <property type="term" value="F:GTPase activator activity"/>
    <property type="evidence" value="ECO:0007669"/>
    <property type="project" value="TreeGrafter"/>
</dbReference>
<dbReference type="Gene3D" id="1.10.472.80">
    <property type="entry name" value="Ypt/Rab-GAP domain of gyp1p, domain 3"/>
    <property type="match status" value="1"/>
</dbReference>
<accession>A0A8T0G659</accession>
<dbReference type="EMBL" id="CM026433">
    <property type="protein sequence ID" value="KAG0553917.1"/>
    <property type="molecule type" value="Genomic_DNA"/>
</dbReference>
<dbReference type="PANTHER" id="PTHR22957:SF27">
    <property type="entry name" value="TBC1 DOMAIN FAMILY MEMBER 13"/>
    <property type="match status" value="1"/>
</dbReference>
<dbReference type="FunFam" id="1.10.472.80:FF:000009">
    <property type="entry name" value="TBC1 domain family member 13"/>
    <property type="match status" value="1"/>
</dbReference>
<proteinExistence type="predicted"/>
<protein>
    <recommendedName>
        <fullName evidence="2">Rab-GAP TBC domain-containing protein</fullName>
    </recommendedName>
</protein>
<dbReference type="Gene3D" id="1.10.8.270">
    <property type="entry name" value="putative rabgap domain of human tbc1 domain family member 14 like domains"/>
    <property type="match status" value="1"/>
</dbReference>
<dbReference type="Proteomes" id="UP000822688">
    <property type="component" value="Chromosome 12"/>
</dbReference>
<evidence type="ECO:0000259" key="2">
    <source>
        <dbReference type="PROSITE" id="PS50086"/>
    </source>
</evidence>
<dbReference type="InterPro" id="IPR035969">
    <property type="entry name" value="Rab-GAP_TBC_sf"/>
</dbReference>
<dbReference type="GO" id="GO:0006886">
    <property type="term" value="P:intracellular protein transport"/>
    <property type="evidence" value="ECO:0007669"/>
    <property type="project" value="TreeGrafter"/>
</dbReference>
<dbReference type="FunFam" id="1.10.8.270:FF:000024">
    <property type="entry name" value="TBC1 domain family member 13"/>
    <property type="match status" value="1"/>
</dbReference>
<reference evidence="3" key="1">
    <citation type="submission" date="2020-06" db="EMBL/GenBank/DDBJ databases">
        <title>WGS assembly of Ceratodon purpureus strain R40.</title>
        <authorList>
            <person name="Carey S.B."/>
            <person name="Jenkins J."/>
            <person name="Shu S."/>
            <person name="Lovell J.T."/>
            <person name="Sreedasyam A."/>
            <person name="Maumus F."/>
            <person name="Tiley G.P."/>
            <person name="Fernandez-Pozo N."/>
            <person name="Barry K."/>
            <person name="Chen C."/>
            <person name="Wang M."/>
            <person name="Lipzen A."/>
            <person name="Daum C."/>
            <person name="Saski C.A."/>
            <person name="Payton A.C."/>
            <person name="Mcbreen J.C."/>
            <person name="Conrad R.E."/>
            <person name="Kollar L.M."/>
            <person name="Olsson S."/>
            <person name="Huttunen S."/>
            <person name="Landis J.B."/>
            <person name="Wickett N.J."/>
            <person name="Johnson M.G."/>
            <person name="Rensing S.A."/>
            <person name="Grimwood J."/>
            <person name="Schmutz J."/>
            <person name="Mcdaniel S.F."/>
        </authorList>
    </citation>
    <scope>NUCLEOTIDE SEQUENCE</scope>
    <source>
        <strain evidence="3">R40</strain>
    </source>
</reference>
<evidence type="ECO:0000256" key="1">
    <source>
        <dbReference type="SAM" id="MobiDB-lite"/>
    </source>
</evidence>
<feature type="region of interest" description="Disordered" evidence="1">
    <location>
        <begin position="30"/>
        <end position="110"/>
    </location>
</feature>
<dbReference type="SMART" id="SM00164">
    <property type="entry name" value="TBC"/>
    <property type="match status" value="1"/>
</dbReference>
<comment type="caution">
    <text evidence="3">The sequence shown here is derived from an EMBL/GenBank/DDBJ whole genome shotgun (WGS) entry which is preliminary data.</text>
</comment>
<dbReference type="AlphaFoldDB" id="A0A8T0G659"/>
<evidence type="ECO:0000313" key="3">
    <source>
        <dbReference type="EMBL" id="KAG0553917.1"/>
    </source>
</evidence>
<evidence type="ECO:0000313" key="4">
    <source>
        <dbReference type="Proteomes" id="UP000822688"/>
    </source>
</evidence>
<dbReference type="InterPro" id="IPR000195">
    <property type="entry name" value="Rab-GAP-TBC_dom"/>
</dbReference>
<dbReference type="PROSITE" id="PS50086">
    <property type="entry name" value="TBC_RABGAP"/>
    <property type="match status" value="1"/>
</dbReference>
<feature type="compositionally biased region" description="Basic and acidic residues" evidence="1">
    <location>
        <begin position="95"/>
        <end position="107"/>
    </location>
</feature>
<dbReference type="PANTHER" id="PTHR22957">
    <property type="entry name" value="TBC1 DOMAIN FAMILY MEMBER GTPASE-ACTIVATING PROTEIN"/>
    <property type="match status" value="1"/>
</dbReference>
<keyword evidence="4" id="KW-1185">Reference proteome</keyword>
<dbReference type="Pfam" id="PF00566">
    <property type="entry name" value="RabGAP-TBC"/>
    <property type="match status" value="1"/>
</dbReference>
<gene>
    <name evidence="3" type="ORF">KC19_12G049400</name>
</gene>
<dbReference type="SUPFAM" id="SSF47923">
    <property type="entry name" value="Ypt/Rab-GAP domain of gyp1p"/>
    <property type="match status" value="2"/>
</dbReference>
<name>A0A8T0G659_CERPU</name>
<dbReference type="OrthoDB" id="10263206at2759"/>
<sequence>MMSTGNGSNMNPKPVPAWLNSAAWASKPRSPVRASYSFGDRSSSASLVESTARPGGDLDDPLSNRAKPQETVASQEESDASALAEQAAQAQISDNSEHSSDSDENKVAKSPSSFDYRVSLFNTELSRRRIHLAELQRLSAQGIPDAGGIRATTWKVLLGFLPKNRDEWATELKKKRATYAVFREEMIINPSEVTRKKEEMEALKAAELDALEGPLQRHEISQDDHPLSLGSKSVWHQFFQDTELAEQINRDVKRTHPDMQFFCGDNDFARENQEALKRILFIFAKLNPGIRYVQGMNEVLAPLYYVFKTDVDETNANHAEEDSFFCFVELLSDFRDHFCQQLDNSAVGIRSTISQMTQLLRRHDEELWRHLEITSKVNPQFYAFRWITLLLTQEFNFADSLRLWDSLLSNPDGPLEILLRVCCAMLLCLRSRLLAGDFTTNLKLLQHYPAIDFNYLLKVADDLKN</sequence>
<organism evidence="3 4">
    <name type="scientific">Ceratodon purpureus</name>
    <name type="common">Fire moss</name>
    <name type="synonym">Dicranum purpureum</name>
    <dbReference type="NCBI Taxonomy" id="3225"/>
    <lineage>
        <taxon>Eukaryota</taxon>
        <taxon>Viridiplantae</taxon>
        <taxon>Streptophyta</taxon>
        <taxon>Embryophyta</taxon>
        <taxon>Bryophyta</taxon>
        <taxon>Bryophytina</taxon>
        <taxon>Bryopsida</taxon>
        <taxon>Dicranidae</taxon>
        <taxon>Pseudoditrichales</taxon>
        <taxon>Ditrichaceae</taxon>
        <taxon>Ceratodon</taxon>
    </lineage>
</organism>
<feature type="compositionally biased region" description="Polar residues" evidence="1">
    <location>
        <begin position="40"/>
        <end position="49"/>
    </location>
</feature>
<feature type="domain" description="Rab-GAP TBC" evidence="2">
    <location>
        <begin position="144"/>
        <end position="411"/>
    </location>
</feature>
<feature type="compositionally biased region" description="Low complexity" evidence="1">
    <location>
        <begin position="80"/>
        <end position="94"/>
    </location>
</feature>